<evidence type="ECO:0000259" key="1">
    <source>
        <dbReference type="Pfam" id="PF13456"/>
    </source>
</evidence>
<evidence type="ECO:0000313" key="3">
    <source>
        <dbReference type="EMBL" id="KAF7826658.1"/>
    </source>
</evidence>
<organism evidence="3 4">
    <name type="scientific">Senna tora</name>
    <dbReference type="NCBI Taxonomy" id="362788"/>
    <lineage>
        <taxon>Eukaryota</taxon>
        <taxon>Viridiplantae</taxon>
        <taxon>Streptophyta</taxon>
        <taxon>Embryophyta</taxon>
        <taxon>Tracheophyta</taxon>
        <taxon>Spermatophyta</taxon>
        <taxon>Magnoliopsida</taxon>
        <taxon>eudicotyledons</taxon>
        <taxon>Gunneridae</taxon>
        <taxon>Pentapetalae</taxon>
        <taxon>rosids</taxon>
        <taxon>fabids</taxon>
        <taxon>Fabales</taxon>
        <taxon>Fabaceae</taxon>
        <taxon>Caesalpinioideae</taxon>
        <taxon>Cassia clade</taxon>
        <taxon>Senna</taxon>
    </lineage>
</organism>
<dbReference type="Pfam" id="PF14392">
    <property type="entry name" value="zf-CCHC_4"/>
    <property type="match status" value="1"/>
</dbReference>
<dbReference type="Gene3D" id="3.30.420.10">
    <property type="entry name" value="Ribonuclease H-like superfamily/Ribonuclease H"/>
    <property type="match status" value="1"/>
</dbReference>
<dbReference type="GO" id="GO:0004523">
    <property type="term" value="F:RNA-DNA hybrid ribonuclease activity"/>
    <property type="evidence" value="ECO:0007669"/>
    <property type="project" value="InterPro"/>
</dbReference>
<dbReference type="Proteomes" id="UP000634136">
    <property type="component" value="Unassembled WGS sequence"/>
</dbReference>
<name>A0A834TQT8_9FABA</name>
<gene>
    <name evidence="3" type="ORF">G2W53_017822</name>
</gene>
<dbReference type="OrthoDB" id="1193612at2759"/>
<dbReference type="InterPro" id="IPR052929">
    <property type="entry name" value="RNase_H-like_EbsB-rel"/>
</dbReference>
<accession>A0A834TQT8</accession>
<dbReference type="InterPro" id="IPR025836">
    <property type="entry name" value="Zn_knuckle_CX2CX4HX4C"/>
</dbReference>
<feature type="domain" description="Zinc knuckle CX2CX4HX4C" evidence="2">
    <location>
        <begin position="27"/>
        <end position="54"/>
    </location>
</feature>
<feature type="domain" description="RNase H type-1" evidence="1">
    <location>
        <begin position="435"/>
        <end position="533"/>
    </location>
</feature>
<dbReference type="InterPro" id="IPR036397">
    <property type="entry name" value="RNaseH_sf"/>
</dbReference>
<proteinExistence type="predicted"/>
<dbReference type="AlphaFoldDB" id="A0A834TQT8"/>
<dbReference type="GO" id="GO:0003676">
    <property type="term" value="F:nucleic acid binding"/>
    <property type="evidence" value="ECO:0007669"/>
    <property type="project" value="InterPro"/>
</dbReference>
<keyword evidence="4" id="KW-1185">Reference proteome</keyword>
<dbReference type="InterPro" id="IPR044730">
    <property type="entry name" value="RNase_H-like_dom_plant"/>
</dbReference>
<evidence type="ECO:0000259" key="2">
    <source>
        <dbReference type="Pfam" id="PF14392"/>
    </source>
</evidence>
<dbReference type="PANTHER" id="PTHR47074">
    <property type="entry name" value="BNAC02G40300D PROTEIN"/>
    <property type="match status" value="1"/>
</dbReference>
<comment type="caution">
    <text evidence="3">The sequence shown here is derived from an EMBL/GenBank/DDBJ whole genome shotgun (WGS) entry which is preliminary data.</text>
</comment>
<reference evidence="3" key="1">
    <citation type="submission" date="2020-09" db="EMBL/GenBank/DDBJ databases">
        <title>Genome-Enabled Discovery of Anthraquinone Biosynthesis in Senna tora.</title>
        <authorList>
            <person name="Kang S.-H."/>
            <person name="Pandey R.P."/>
            <person name="Lee C.-M."/>
            <person name="Sim J.-S."/>
            <person name="Jeong J.-T."/>
            <person name="Choi B.-S."/>
            <person name="Jung M."/>
            <person name="Ginzburg D."/>
            <person name="Zhao K."/>
            <person name="Won S.Y."/>
            <person name="Oh T.-J."/>
            <person name="Yu Y."/>
            <person name="Kim N.-H."/>
            <person name="Lee O.R."/>
            <person name="Lee T.-H."/>
            <person name="Bashyal P."/>
            <person name="Kim T.-S."/>
            <person name="Lee W.-H."/>
            <person name="Kawkins C."/>
            <person name="Kim C.-K."/>
            <person name="Kim J.S."/>
            <person name="Ahn B.O."/>
            <person name="Rhee S.Y."/>
            <person name="Sohng J.K."/>
        </authorList>
    </citation>
    <scope>NUCLEOTIDE SEQUENCE</scope>
    <source>
        <tissue evidence="3">Leaf</tissue>
    </source>
</reference>
<protein>
    <submittedName>
        <fullName evidence="3">Cysteine desulfurase mitochondrial-like</fullName>
    </submittedName>
</protein>
<sequence length="544" mass="59852">MKGLINFSVKNAIRKGANLGNKKDGVFWVDFRYEKIPRCCFSCGMFGHDEGECESMKEAKEKGETFTPKDLGAWVKALGGGRKVTWPGEDKSKNDGVTKSEGHKVGLVRRNDTESLLEKLASMTMKDIDMQNGKIGVGENASVMVEEDSQMDGVIVGSVENDVYGKVEMGNHVGQGVGGLGNKDLINNDGRKKVEGVKEVSTNKESDLHYLNEVDDGGKPPMLNQKVKMIPKGGKGTKGGVLTWKRVAREKENVVPVTEIKKRLFNDLTNGNDGMEIDDVCIGSGDFTHVLRDPWIPNTFPLTTCVETLNAFPISKVSELINEESGEWDEHFIRFLFGVDMSERILQVPRNRAEMADHWAWMPDSKGIFSIMLSRKGCGSYQFFQDSNALSGVWLKSTTTWEEMARSGNLGTDVEKWEGRIKWVKPASPCFKLNCDAAVRAGFGGAIGGVIRNSEGVVVAAYAVPVKNTLDIHRLEALAIYKGVEVGRGLGIQQLEVESDAKMVVDCLNANGNQASLLNSLCSNILLFCACFSLIDVLKHDFYQ</sequence>
<dbReference type="CDD" id="cd06222">
    <property type="entry name" value="RNase_H_like"/>
    <property type="match status" value="1"/>
</dbReference>
<evidence type="ECO:0000313" key="4">
    <source>
        <dbReference type="Proteomes" id="UP000634136"/>
    </source>
</evidence>
<dbReference type="PANTHER" id="PTHR47074:SF11">
    <property type="entry name" value="REVERSE TRANSCRIPTASE-LIKE PROTEIN"/>
    <property type="match status" value="1"/>
</dbReference>
<dbReference type="Pfam" id="PF13456">
    <property type="entry name" value="RVT_3"/>
    <property type="match status" value="1"/>
</dbReference>
<dbReference type="EMBL" id="JAAIUW010000006">
    <property type="protein sequence ID" value="KAF7826658.1"/>
    <property type="molecule type" value="Genomic_DNA"/>
</dbReference>
<dbReference type="InterPro" id="IPR002156">
    <property type="entry name" value="RNaseH_domain"/>
</dbReference>